<evidence type="ECO:0000313" key="1">
    <source>
        <dbReference type="EMBL" id="ENN76378.1"/>
    </source>
</evidence>
<dbReference type="HOGENOM" id="CLU_1373503_0_0_1"/>
<sequence>MCLDHALIFQEGKLGDLSPLFLAAEMGHAECLKVMLEKKTVDCNQLRKSENGNTALHIAAEHGHSECIKVLLHNGSDPNLRNLRHQSPLHLAVKANSYASVIVLVRHGNAGLNIEDYNRRTPLHEAVELVADSRKEIVQFLIERFDHNCGGHYQKEEVTACAPKHLKPRPLPTHELTQPGCINTTGDPVVEPVLVSKPL</sequence>
<dbReference type="Pfam" id="PF12796">
    <property type="entry name" value="Ank_2"/>
    <property type="match status" value="1"/>
</dbReference>
<gene>
    <name evidence="1" type="ORF">YQE_07100</name>
</gene>
<proteinExistence type="predicted"/>
<dbReference type="AlphaFoldDB" id="N6TF31"/>
<dbReference type="SMART" id="SM00248">
    <property type="entry name" value="ANK"/>
    <property type="match status" value="4"/>
</dbReference>
<dbReference type="PROSITE" id="PS50297">
    <property type="entry name" value="ANK_REP_REGION"/>
    <property type="match status" value="1"/>
</dbReference>
<dbReference type="Pfam" id="PF00023">
    <property type="entry name" value="Ank"/>
    <property type="match status" value="2"/>
</dbReference>
<dbReference type="EMBL" id="KB740981">
    <property type="protein sequence ID" value="ENN76378.1"/>
    <property type="molecule type" value="Genomic_DNA"/>
</dbReference>
<protein>
    <submittedName>
        <fullName evidence="1">Uncharacterized protein</fullName>
    </submittedName>
</protein>
<name>N6TF31_DENPD</name>
<dbReference type="PROSITE" id="PS50088">
    <property type="entry name" value="ANK_REPEAT"/>
    <property type="match status" value="1"/>
</dbReference>
<organism evidence="1">
    <name type="scientific">Dendroctonus ponderosae</name>
    <name type="common">Mountain pine beetle</name>
    <dbReference type="NCBI Taxonomy" id="77166"/>
    <lineage>
        <taxon>Eukaryota</taxon>
        <taxon>Metazoa</taxon>
        <taxon>Ecdysozoa</taxon>
        <taxon>Arthropoda</taxon>
        <taxon>Hexapoda</taxon>
        <taxon>Insecta</taxon>
        <taxon>Pterygota</taxon>
        <taxon>Neoptera</taxon>
        <taxon>Endopterygota</taxon>
        <taxon>Coleoptera</taxon>
        <taxon>Polyphaga</taxon>
        <taxon>Cucujiformia</taxon>
        <taxon>Curculionidae</taxon>
        <taxon>Scolytinae</taxon>
        <taxon>Dendroctonus</taxon>
    </lineage>
</organism>
<dbReference type="InterPro" id="IPR002110">
    <property type="entry name" value="Ankyrin_rpt"/>
</dbReference>
<reference evidence="1" key="1">
    <citation type="journal article" date="2013" name="Genome Biol.">
        <title>Draft genome of the mountain pine beetle, Dendroctonus ponderosae Hopkins, a major forest pest.</title>
        <authorList>
            <person name="Keeling C.I."/>
            <person name="Yuen M.M."/>
            <person name="Liao N.Y."/>
            <person name="Docking T.R."/>
            <person name="Chan S.K."/>
            <person name="Taylor G.A."/>
            <person name="Palmquist D.L."/>
            <person name="Jackman S.D."/>
            <person name="Nguyen A."/>
            <person name="Li M."/>
            <person name="Henderson H."/>
            <person name="Janes J.K."/>
            <person name="Zhao Y."/>
            <person name="Pandoh P."/>
            <person name="Moore R."/>
            <person name="Sperling F.A."/>
            <person name="Huber D.P."/>
            <person name="Birol I."/>
            <person name="Jones S.J."/>
            <person name="Bohlmann J."/>
        </authorList>
    </citation>
    <scope>NUCLEOTIDE SEQUENCE</scope>
</reference>
<dbReference type="Gene3D" id="1.25.40.20">
    <property type="entry name" value="Ankyrin repeat-containing domain"/>
    <property type="match status" value="1"/>
</dbReference>
<dbReference type="OrthoDB" id="7464126at2759"/>
<dbReference type="InterPro" id="IPR036770">
    <property type="entry name" value="Ankyrin_rpt-contain_sf"/>
</dbReference>
<dbReference type="PANTHER" id="PTHR24198:SF165">
    <property type="entry name" value="ANKYRIN REPEAT-CONTAINING PROTEIN-RELATED"/>
    <property type="match status" value="1"/>
</dbReference>
<feature type="non-terminal residue" evidence="1">
    <location>
        <position position="1"/>
    </location>
</feature>
<dbReference type="SUPFAM" id="SSF48403">
    <property type="entry name" value="Ankyrin repeat"/>
    <property type="match status" value="1"/>
</dbReference>
<accession>N6TF31</accession>
<dbReference type="PANTHER" id="PTHR24198">
    <property type="entry name" value="ANKYRIN REPEAT AND PROTEIN KINASE DOMAIN-CONTAINING PROTEIN"/>
    <property type="match status" value="1"/>
</dbReference>